<gene>
    <name evidence="2" type="ORF">CEXT_248151</name>
</gene>
<accession>A0AAV4XVC9</accession>
<sequence>MIPIAASFRLGSVPGETRRGRVTEAATQGRVDDASEPESDTCPFRDSSCHSPTSVSDAGPIYLVIWKALKELCNLDFYIRCLPETKILANIIIMHLLDIQR</sequence>
<comment type="caution">
    <text evidence="2">The sequence shown here is derived from an EMBL/GenBank/DDBJ whole genome shotgun (WGS) entry which is preliminary data.</text>
</comment>
<dbReference type="Proteomes" id="UP001054945">
    <property type="component" value="Unassembled WGS sequence"/>
</dbReference>
<feature type="region of interest" description="Disordered" evidence="1">
    <location>
        <begin position="17"/>
        <end position="54"/>
    </location>
</feature>
<evidence type="ECO:0000256" key="1">
    <source>
        <dbReference type="SAM" id="MobiDB-lite"/>
    </source>
</evidence>
<keyword evidence="3" id="KW-1185">Reference proteome</keyword>
<reference evidence="2 3" key="1">
    <citation type="submission" date="2021-06" db="EMBL/GenBank/DDBJ databases">
        <title>Caerostris extrusa draft genome.</title>
        <authorList>
            <person name="Kono N."/>
            <person name="Arakawa K."/>
        </authorList>
    </citation>
    <scope>NUCLEOTIDE SEQUENCE [LARGE SCALE GENOMIC DNA]</scope>
</reference>
<protein>
    <submittedName>
        <fullName evidence="2">Uncharacterized protein</fullName>
    </submittedName>
</protein>
<dbReference type="AlphaFoldDB" id="A0AAV4XVC9"/>
<name>A0AAV4XVC9_CAEEX</name>
<evidence type="ECO:0000313" key="2">
    <source>
        <dbReference type="EMBL" id="GIY97819.1"/>
    </source>
</evidence>
<organism evidence="2 3">
    <name type="scientific">Caerostris extrusa</name>
    <name type="common">Bark spider</name>
    <name type="synonym">Caerostris bankana</name>
    <dbReference type="NCBI Taxonomy" id="172846"/>
    <lineage>
        <taxon>Eukaryota</taxon>
        <taxon>Metazoa</taxon>
        <taxon>Ecdysozoa</taxon>
        <taxon>Arthropoda</taxon>
        <taxon>Chelicerata</taxon>
        <taxon>Arachnida</taxon>
        <taxon>Araneae</taxon>
        <taxon>Araneomorphae</taxon>
        <taxon>Entelegynae</taxon>
        <taxon>Araneoidea</taxon>
        <taxon>Araneidae</taxon>
        <taxon>Caerostris</taxon>
    </lineage>
</organism>
<dbReference type="EMBL" id="BPLR01018218">
    <property type="protein sequence ID" value="GIY97819.1"/>
    <property type="molecule type" value="Genomic_DNA"/>
</dbReference>
<evidence type="ECO:0000313" key="3">
    <source>
        <dbReference type="Proteomes" id="UP001054945"/>
    </source>
</evidence>
<proteinExistence type="predicted"/>